<dbReference type="Proteomes" id="UP001147653">
    <property type="component" value="Unassembled WGS sequence"/>
</dbReference>
<keyword evidence="3 6" id="KW-0812">Transmembrane</keyword>
<sequence length="226" mass="24400">MSSLRESGVVGDSAIHRLDPRAKLVGLLAVTVIAVSSAAWPVHAACAVALLLVAAAARIGPRVIVRRARLILLPVLLVALFARTAFPPVAAKATIGTVSAVLLGATTSFPDVLHALERLKVPRLLVLIAAFMYRYLFTIVDEVQRMRAALTARGYAPRHALQVQAIGRVATALFLRTYERAERVHLAMLARGFDERMPRLHAPAFRRADALFLTALAPLLAVRVVA</sequence>
<evidence type="ECO:0000313" key="8">
    <source>
        <dbReference type="Proteomes" id="UP001147653"/>
    </source>
</evidence>
<evidence type="ECO:0000256" key="4">
    <source>
        <dbReference type="ARBA" id="ARBA00022989"/>
    </source>
</evidence>
<dbReference type="CDD" id="cd16914">
    <property type="entry name" value="EcfT"/>
    <property type="match status" value="1"/>
</dbReference>
<keyword evidence="2" id="KW-1003">Cell membrane</keyword>
<dbReference type="AlphaFoldDB" id="A0A9X3N5T8"/>
<accession>A0A9X3N5T8</accession>
<feature type="transmembrane region" description="Helical" evidence="6">
    <location>
        <begin position="27"/>
        <end position="56"/>
    </location>
</feature>
<evidence type="ECO:0000256" key="5">
    <source>
        <dbReference type="ARBA" id="ARBA00023136"/>
    </source>
</evidence>
<dbReference type="PANTHER" id="PTHR34857:SF2">
    <property type="entry name" value="SLL0384 PROTEIN"/>
    <property type="match status" value="1"/>
</dbReference>
<evidence type="ECO:0000256" key="2">
    <source>
        <dbReference type="ARBA" id="ARBA00022475"/>
    </source>
</evidence>
<dbReference type="InterPro" id="IPR003339">
    <property type="entry name" value="ABC/ECF_trnsptr_transmembrane"/>
</dbReference>
<keyword evidence="5 6" id="KW-0472">Membrane</keyword>
<evidence type="ECO:0000313" key="7">
    <source>
        <dbReference type="EMBL" id="MDA0178867.1"/>
    </source>
</evidence>
<evidence type="ECO:0000256" key="3">
    <source>
        <dbReference type="ARBA" id="ARBA00022692"/>
    </source>
</evidence>
<comment type="subcellular location">
    <subcellularLocation>
        <location evidence="1">Membrane</location>
        <topology evidence="1">Multi-pass membrane protein</topology>
    </subcellularLocation>
</comment>
<dbReference type="GO" id="GO:0005886">
    <property type="term" value="C:plasma membrane"/>
    <property type="evidence" value="ECO:0007669"/>
    <property type="project" value="UniProtKB-ARBA"/>
</dbReference>
<protein>
    <submittedName>
        <fullName evidence="7">Energy-coupling factor transporter transmembrane protein EcfT</fullName>
    </submittedName>
</protein>
<dbReference type="InterPro" id="IPR051611">
    <property type="entry name" value="ECF_transporter_component"/>
</dbReference>
<dbReference type="EMBL" id="JAPDDP010000002">
    <property type="protein sequence ID" value="MDA0178867.1"/>
    <property type="molecule type" value="Genomic_DNA"/>
</dbReference>
<name>A0A9X3N5T8_9ACTN</name>
<proteinExistence type="predicted"/>
<dbReference type="Pfam" id="PF02361">
    <property type="entry name" value="CbiQ"/>
    <property type="match status" value="1"/>
</dbReference>
<dbReference type="RefSeq" id="WP_270023136.1">
    <property type="nucleotide sequence ID" value="NZ_JAPDDP010000002.1"/>
</dbReference>
<evidence type="ECO:0000256" key="1">
    <source>
        <dbReference type="ARBA" id="ARBA00004141"/>
    </source>
</evidence>
<comment type="caution">
    <text evidence="7">The sequence shown here is derived from an EMBL/GenBank/DDBJ whole genome shotgun (WGS) entry which is preliminary data.</text>
</comment>
<keyword evidence="4 6" id="KW-1133">Transmembrane helix</keyword>
<gene>
    <name evidence="7" type="ORF">OJ997_01065</name>
</gene>
<feature type="transmembrane region" description="Helical" evidence="6">
    <location>
        <begin position="68"/>
        <end position="86"/>
    </location>
</feature>
<reference evidence="7" key="1">
    <citation type="submission" date="2022-10" db="EMBL/GenBank/DDBJ databases">
        <title>The WGS of Solirubrobacter phytolaccae KCTC 29190.</title>
        <authorList>
            <person name="Jiang Z."/>
        </authorList>
    </citation>
    <scope>NUCLEOTIDE SEQUENCE</scope>
    <source>
        <strain evidence="7">KCTC 29190</strain>
    </source>
</reference>
<organism evidence="7 8">
    <name type="scientific">Solirubrobacter phytolaccae</name>
    <dbReference type="NCBI Taxonomy" id="1404360"/>
    <lineage>
        <taxon>Bacteria</taxon>
        <taxon>Bacillati</taxon>
        <taxon>Actinomycetota</taxon>
        <taxon>Thermoleophilia</taxon>
        <taxon>Solirubrobacterales</taxon>
        <taxon>Solirubrobacteraceae</taxon>
        <taxon>Solirubrobacter</taxon>
    </lineage>
</organism>
<keyword evidence="8" id="KW-1185">Reference proteome</keyword>
<dbReference type="PANTHER" id="PTHR34857">
    <property type="entry name" value="SLL0384 PROTEIN"/>
    <property type="match status" value="1"/>
</dbReference>
<evidence type="ECO:0000256" key="6">
    <source>
        <dbReference type="SAM" id="Phobius"/>
    </source>
</evidence>
<feature type="transmembrane region" description="Helical" evidence="6">
    <location>
        <begin position="121"/>
        <end position="137"/>
    </location>
</feature>